<feature type="chain" id="PRO_5043374014" description="CREG-like beta-barrel domain-containing protein" evidence="6">
    <location>
        <begin position="20"/>
        <end position="215"/>
    </location>
</feature>
<evidence type="ECO:0000256" key="6">
    <source>
        <dbReference type="SAM" id="SignalP"/>
    </source>
</evidence>
<evidence type="ECO:0000256" key="2">
    <source>
        <dbReference type="ARBA" id="ARBA00009230"/>
    </source>
</evidence>
<evidence type="ECO:0000256" key="5">
    <source>
        <dbReference type="ARBA" id="ARBA00023180"/>
    </source>
</evidence>
<dbReference type="Proteomes" id="UP001431783">
    <property type="component" value="Unassembled WGS sequence"/>
</dbReference>
<dbReference type="Gene3D" id="2.30.110.10">
    <property type="entry name" value="Electron Transport, Fmn-binding Protein, Chain A"/>
    <property type="match status" value="1"/>
</dbReference>
<comment type="subcellular location">
    <subcellularLocation>
        <location evidence="1">Secreted</location>
    </subcellularLocation>
</comment>
<evidence type="ECO:0000313" key="9">
    <source>
        <dbReference type="Proteomes" id="UP001431783"/>
    </source>
</evidence>
<keyword evidence="4 6" id="KW-0732">Signal</keyword>
<evidence type="ECO:0000256" key="3">
    <source>
        <dbReference type="ARBA" id="ARBA00022525"/>
    </source>
</evidence>
<evidence type="ECO:0000256" key="4">
    <source>
        <dbReference type="ARBA" id="ARBA00022729"/>
    </source>
</evidence>
<evidence type="ECO:0000259" key="7">
    <source>
        <dbReference type="Pfam" id="PF13883"/>
    </source>
</evidence>
<protein>
    <recommendedName>
        <fullName evidence="7">CREG-like beta-barrel domain-containing protein</fullName>
    </recommendedName>
</protein>
<dbReference type="Pfam" id="PF13883">
    <property type="entry name" value="CREG_beta-barrel"/>
    <property type="match status" value="1"/>
</dbReference>
<dbReference type="InterPro" id="IPR012349">
    <property type="entry name" value="Split_barrel_FMN-bd"/>
</dbReference>
<accession>A0AAW1UGA7</accession>
<dbReference type="GO" id="GO:0005615">
    <property type="term" value="C:extracellular space"/>
    <property type="evidence" value="ECO:0007669"/>
    <property type="project" value="TreeGrafter"/>
</dbReference>
<organism evidence="8 9">
    <name type="scientific">Henosepilachna vigintioctopunctata</name>
    <dbReference type="NCBI Taxonomy" id="420089"/>
    <lineage>
        <taxon>Eukaryota</taxon>
        <taxon>Metazoa</taxon>
        <taxon>Ecdysozoa</taxon>
        <taxon>Arthropoda</taxon>
        <taxon>Hexapoda</taxon>
        <taxon>Insecta</taxon>
        <taxon>Pterygota</taxon>
        <taxon>Neoptera</taxon>
        <taxon>Endopterygota</taxon>
        <taxon>Coleoptera</taxon>
        <taxon>Polyphaga</taxon>
        <taxon>Cucujiformia</taxon>
        <taxon>Coccinelloidea</taxon>
        <taxon>Coccinellidae</taxon>
        <taxon>Epilachninae</taxon>
        <taxon>Epilachnini</taxon>
        <taxon>Henosepilachna</taxon>
    </lineage>
</organism>
<comment type="caution">
    <text evidence="8">The sequence shown here is derived from an EMBL/GenBank/DDBJ whole genome shotgun (WGS) entry which is preliminary data.</text>
</comment>
<dbReference type="SUPFAM" id="SSF50475">
    <property type="entry name" value="FMN-binding split barrel"/>
    <property type="match status" value="1"/>
</dbReference>
<evidence type="ECO:0000256" key="1">
    <source>
        <dbReference type="ARBA" id="ARBA00004613"/>
    </source>
</evidence>
<name>A0AAW1UGA7_9CUCU</name>
<keyword evidence="9" id="KW-1185">Reference proteome</keyword>
<feature type="signal peptide" evidence="6">
    <location>
        <begin position="1"/>
        <end position="19"/>
    </location>
</feature>
<gene>
    <name evidence="8" type="ORF">WA026_004033</name>
</gene>
<dbReference type="AlphaFoldDB" id="A0AAW1UGA7"/>
<reference evidence="8 9" key="1">
    <citation type="submission" date="2023-03" db="EMBL/GenBank/DDBJ databases">
        <title>Genome insight into feeding habits of ladybird beetles.</title>
        <authorList>
            <person name="Li H.-S."/>
            <person name="Huang Y.-H."/>
            <person name="Pang H."/>
        </authorList>
    </citation>
    <scope>NUCLEOTIDE SEQUENCE [LARGE SCALE GENOMIC DNA]</scope>
    <source>
        <strain evidence="8">SYSU_2023b</strain>
        <tissue evidence="8">Whole body</tissue>
    </source>
</reference>
<feature type="domain" description="CREG-like beta-barrel" evidence="7">
    <location>
        <begin position="25"/>
        <end position="191"/>
    </location>
</feature>
<dbReference type="PANTHER" id="PTHR13343">
    <property type="entry name" value="CREG1 PROTEIN"/>
    <property type="match status" value="1"/>
</dbReference>
<proteinExistence type="inferred from homology"/>
<dbReference type="FunFam" id="2.30.110.10:FF:000004">
    <property type="entry name" value="Cellular repressor of E1A-stimulated genes 1"/>
    <property type="match status" value="1"/>
</dbReference>
<dbReference type="PANTHER" id="PTHR13343:SF17">
    <property type="entry name" value="CELLULAR REPRESSOR OF E1A-STIMULATED GENES, ISOFORM A"/>
    <property type="match status" value="1"/>
</dbReference>
<sequence length="215" mass="24455">MLKFVFLTICASVILGSLAEGPPPVWQKALMARYIIHATDWVSISTISVQKGIEGYPFATIKSFSDGSKENSTGIPYFYMTDKELSQQDLEKDNRCTILATLSEIGYCQKQNYDPQDPRCAKVIITGRLVKVKRDTDEYKFGQEALFDRHPQMKTWPDDHGFFVSKLNIEQIEVLDFFGGIAIVKLEDYMKATPDSDIKENTIFSKIDVIEVDIF</sequence>
<dbReference type="EMBL" id="JARQZJ010000061">
    <property type="protein sequence ID" value="KAK9879185.1"/>
    <property type="molecule type" value="Genomic_DNA"/>
</dbReference>
<comment type="similarity">
    <text evidence="2">Belongs to the CREG family.</text>
</comment>
<dbReference type="GO" id="GO:0012505">
    <property type="term" value="C:endomembrane system"/>
    <property type="evidence" value="ECO:0007669"/>
    <property type="project" value="UniProtKB-ARBA"/>
</dbReference>
<evidence type="ECO:0000313" key="8">
    <source>
        <dbReference type="EMBL" id="KAK9879185.1"/>
    </source>
</evidence>
<dbReference type="InterPro" id="IPR055343">
    <property type="entry name" value="CREG_beta-barrel"/>
</dbReference>
<keyword evidence="5" id="KW-0325">Glycoprotein</keyword>
<keyword evidence="3" id="KW-0964">Secreted</keyword>
<dbReference type="GO" id="GO:0005737">
    <property type="term" value="C:cytoplasm"/>
    <property type="evidence" value="ECO:0007669"/>
    <property type="project" value="UniProtKB-ARBA"/>
</dbReference>